<feature type="transmembrane region" description="Helical" evidence="1">
    <location>
        <begin position="81"/>
        <end position="107"/>
    </location>
</feature>
<proteinExistence type="predicted"/>
<feature type="transmembrane region" description="Helical" evidence="1">
    <location>
        <begin position="56"/>
        <end position="74"/>
    </location>
</feature>
<evidence type="ECO:0000313" key="3">
    <source>
        <dbReference type="RefSeq" id="XP_019628111.1"/>
    </source>
</evidence>
<dbReference type="GeneID" id="109472701"/>
<evidence type="ECO:0000313" key="2">
    <source>
        <dbReference type="Proteomes" id="UP000515135"/>
    </source>
</evidence>
<dbReference type="PANTHER" id="PTHR36694">
    <property type="entry name" value="PASIFLORA 1, ISOFORM A-RELATED"/>
    <property type="match status" value="1"/>
</dbReference>
<dbReference type="KEGG" id="bbel:109472701"/>
<organism evidence="2 3">
    <name type="scientific">Branchiostoma belcheri</name>
    <name type="common">Amphioxus</name>
    <dbReference type="NCBI Taxonomy" id="7741"/>
    <lineage>
        <taxon>Eukaryota</taxon>
        <taxon>Metazoa</taxon>
        <taxon>Chordata</taxon>
        <taxon>Cephalochordata</taxon>
        <taxon>Leptocardii</taxon>
        <taxon>Amphioxiformes</taxon>
        <taxon>Branchiostomatidae</taxon>
        <taxon>Branchiostoma</taxon>
    </lineage>
</organism>
<keyword evidence="1" id="KW-0472">Membrane</keyword>
<gene>
    <name evidence="3" type="primary">LOC109472701</name>
</gene>
<dbReference type="RefSeq" id="XP_019628111.1">
    <property type="nucleotide sequence ID" value="XM_019772552.1"/>
</dbReference>
<feature type="transmembrane region" description="Helical" evidence="1">
    <location>
        <begin position="127"/>
        <end position="150"/>
    </location>
</feature>
<dbReference type="OrthoDB" id="7996520at2759"/>
<keyword evidence="2" id="KW-1185">Reference proteome</keyword>
<keyword evidence="1" id="KW-1133">Transmembrane helix</keyword>
<name>A0A6P4ZEL2_BRABE</name>
<sequence length="190" mass="19917">MAILQHCCCGCCSLRVGCYWIASTWMTMQIAGIASAAKNIVSTTDGAVPVSDAVNIAIYSVGIIIDILLFIGVMKEKKELLLSWVIFSVCCTLASLGVAIYVTVVWLGVIHASGDASELAALLIGPFLAGAWIIWGFVALITAYGCLVVYSHYQNLRDGVVEGGQPGMVMTVQAPQPGLAPGAAVSFTSL</sequence>
<protein>
    <submittedName>
        <fullName evidence="3">Uncharacterized protein LOC109472701 isoform X1</fullName>
    </submittedName>
</protein>
<dbReference type="AlphaFoldDB" id="A0A6P4ZEL2"/>
<dbReference type="Proteomes" id="UP000515135">
    <property type="component" value="Unplaced"/>
</dbReference>
<keyword evidence="1" id="KW-0812">Transmembrane</keyword>
<reference evidence="3" key="1">
    <citation type="submission" date="2025-08" db="UniProtKB">
        <authorList>
            <consortium name="RefSeq"/>
        </authorList>
    </citation>
    <scope>IDENTIFICATION</scope>
    <source>
        <tissue evidence="3">Gonad</tissue>
    </source>
</reference>
<accession>A0A6P4ZEL2</accession>
<dbReference type="PANTHER" id="PTHR36694:SF11">
    <property type="entry name" value="LP21121P-RELATED"/>
    <property type="match status" value="1"/>
</dbReference>
<evidence type="ECO:0000256" key="1">
    <source>
        <dbReference type="SAM" id="Phobius"/>
    </source>
</evidence>